<dbReference type="Gene3D" id="3.90.190.10">
    <property type="entry name" value="Protein tyrosine phosphatase superfamily"/>
    <property type="match status" value="1"/>
</dbReference>
<evidence type="ECO:0000313" key="2">
    <source>
        <dbReference type="Proteomes" id="UP000019260"/>
    </source>
</evidence>
<evidence type="ECO:0008006" key="3">
    <source>
        <dbReference type="Google" id="ProtNLM"/>
    </source>
</evidence>
<reference evidence="1 2" key="1">
    <citation type="submission" date="2013-09" db="EMBL/GenBank/DDBJ databases">
        <title>Complete genome sequence of Spiroplasma mirum suckling mouse cataract agent.</title>
        <authorList>
            <person name="Landry C.A."/>
            <person name="Bastian F.O."/>
            <person name="Thune R.L."/>
        </authorList>
    </citation>
    <scope>NUCLEOTIDE SEQUENCE [LARGE SCALE GENOMIC DNA]</scope>
    <source>
        <strain evidence="1 2">SMCA</strain>
    </source>
</reference>
<dbReference type="STRING" id="838561.P344_05855"/>
<dbReference type="KEGG" id="smia:P344_05855"/>
<dbReference type="PROSITE" id="PS00383">
    <property type="entry name" value="TYR_PHOSPHATASE_1"/>
    <property type="match status" value="1"/>
</dbReference>
<dbReference type="EMBL" id="CP006720">
    <property type="protein sequence ID" value="AHI58478.1"/>
    <property type="molecule type" value="Genomic_DNA"/>
</dbReference>
<proteinExistence type="predicted"/>
<gene>
    <name evidence="1" type="ORF">P344_05855</name>
</gene>
<dbReference type="PATRIC" id="fig|838561.3.peg.1122"/>
<dbReference type="InterPro" id="IPR029021">
    <property type="entry name" value="Prot-tyrosine_phosphatase-like"/>
</dbReference>
<evidence type="ECO:0000313" key="1">
    <source>
        <dbReference type="EMBL" id="AHI58478.1"/>
    </source>
</evidence>
<dbReference type="HOGENOM" id="CLU_139019_0_0_14"/>
<dbReference type="InterPro" id="IPR016130">
    <property type="entry name" value="Tyr_Pase_AS"/>
</dbReference>
<dbReference type="Proteomes" id="UP000019260">
    <property type="component" value="Chromosome"/>
</dbReference>
<keyword evidence="2" id="KW-1185">Reference proteome</keyword>
<accession>W6AMD3</accession>
<dbReference type="AlphaFoldDB" id="W6AMD3"/>
<protein>
    <recommendedName>
        <fullName evidence="3">Tyrosine specific protein phosphatases domain-containing protein</fullName>
    </recommendedName>
</protein>
<dbReference type="eggNOG" id="COG2453">
    <property type="taxonomic scope" value="Bacteria"/>
</dbReference>
<sequence>MSRNSDSLIDINAAEELDQSSDLSQQKLFMNPIKTEENVQYFSFPFPDFIFTDQKINIQQIKEILKLLDYYINLKDENVYLHCVQGINRSASVAFMFCVINNIVDNNNFETAFTAFKTIYPEIEPTPGWELFLKKRFPYKNLVS</sequence>
<name>W6AMD3_9MOLU</name>
<organism evidence="1 2">
    <name type="scientific">Spiroplasma mirum ATCC 29335</name>
    <dbReference type="NCBI Taxonomy" id="838561"/>
    <lineage>
        <taxon>Bacteria</taxon>
        <taxon>Bacillati</taxon>
        <taxon>Mycoplasmatota</taxon>
        <taxon>Mollicutes</taxon>
        <taxon>Entomoplasmatales</taxon>
        <taxon>Spiroplasmataceae</taxon>
        <taxon>Spiroplasma</taxon>
    </lineage>
</organism>
<dbReference type="SUPFAM" id="SSF52799">
    <property type="entry name" value="(Phosphotyrosine protein) phosphatases II"/>
    <property type="match status" value="1"/>
</dbReference>